<protein>
    <submittedName>
        <fullName evidence="1">Uncharacterized protein</fullName>
    </submittedName>
</protein>
<gene>
    <name evidence="1" type="ordered locus">Sden_1690</name>
</gene>
<evidence type="ECO:0000313" key="1">
    <source>
        <dbReference type="EMBL" id="ABE54974.1"/>
    </source>
</evidence>
<dbReference type="KEGG" id="sdn:Sden_1690"/>
<dbReference type="AlphaFoldDB" id="Q12NK2"/>
<dbReference type="HOGENOM" id="CLU_1776160_0_0_6"/>
<accession>Q12NK2</accession>
<evidence type="ECO:0000313" key="2">
    <source>
        <dbReference type="Proteomes" id="UP000001982"/>
    </source>
</evidence>
<dbReference type="STRING" id="318161.Sden_1690"/>
<proteinExistence type="predicted"/>
<dbReference type="OrthoDB" id="7065597at2"/>
<dbReference type="EMBL" id="CP000302">
    <property type="protein sequence ID" value="ABE54974.1"/>
    <property type="molecule type" value="Genomic_DNA"/>
</dbReference>
<dbReference type="RefSeq" id="WP_011496132.1">
    <property type="nucleotide sequence ID" value="NC_007954.1"/>
</dbReference>
<keyword evidence="2" id="KW-1185">Reference proteome</keyword>
<dbReference type="eggNOG" id="ENOG502ZWSD">
    <property type="taxonomic scope" value="Bacteria"/>
</dbReference>
<reference evidence="1 2" key="1">
    <citation type="submission" date="2006-03" db="EMBL/GenBank/DDBJ databases">
        <title>Complete sequence of Shewanella denitrificans OS217.</title>
        <authorList>
            <consortium name="US DOE Joint Genome Institute"/>
            <person name="Copeland A."/>
            <person name="Lucas S."/>
            <person name="Lapidus A."/>
            <person name="Barry K."/>
            <person name="Detter J.C."/>
            <person name="Glavina del Rio T."/>
            <person name="Hammon N."/>
            <person name="Israni S."/>
            <person name="Dalin E."/>
            <person name="Tice H."/>
            <person name="Pitluck S."/>
            <person name="Brettin T."/>
            <person name="Bruce D."/>
            <person name="Han C."/>
            <person name="Tapia R."/>
            <person name="Gilna P."/>
            <person name="Kiss H."/>
            <person name="Schmutz J."/>
            <person name="Larimer F."/>
            <person name="Land M."/>
            <person name="Hauser L."/>
            <person name="Kyrpides N."/>
            <person name="Lykidis A."/>
            <person name="Richardson P."/>
        </authorList>
    </citation>
    <scope>NUCLEOTIDE SEQUENCE [LARGE SCALE GENOMIC DNA]</scope>
    <source>
        <strain evidence="2">OS217 / ATCC BAA-1090 / DSM 15013</strain>
    </source>
</reference>
<sequence length="146" mass="16799">MKSENISVYIDALRVFIAANPEVKWQGINLNSPSQVDVLNWGGLVEDSLIKEVKAYQRLFRLVGENKSELIFSMLENNLHSAIQIAAMPKQHFFTEYSTLFFEQEKGFVEKIFKKAKAIRSQILLSYMQRIQTSEPHSNTMKSLQA</sequence>
<name>Q12NK2_SHEDO</name>
<organism evidence="1 2">
    <name type="scientific">Shewanella denitrificans (strain OS217 / ATCC BAA-1090 / DSM 15013)</name>
    <dbReference type="NCBI Taxonomy" id="318161"/>
    <lineage>
        <taxon>Bacteria</taxon>
        <taxon>Pseudomonadati</taxon>
        <taxon>Pseudomonadota</taxon>
        <taxon>Gammaproteobacteria</taxon>
        <taxon>Alteromonadales</taxon>
        <taxon>Shewanellaceae</taxon>
        <taxon>Shewanella</taxon>
    </lineage>
</organism>
<dbReference type="Proteomes" id="UP000001982">
    <property type="component" value="Chromosome"/>
</dbReference>